<comment type="similarity">
    <text evidence="8">Belongs to the ABC transporter superfamily. ABCB family. Heavy Metal importer (TC 3.A.1.210) subfamily.</text>
</comment>
<protein>
    <recommendedName>
        <fullName evidence="14">ABC transporter domain-containing protein</fullName>
    </recommendedName>
</protein>
<feature type="transmembrane region" description="Helical" evidence="9">
    <location>
        <begin position="275"/>
        <end position="295"/>
    </location>
</feature>
<keyword evidence="13" id="KW-1185">Reference proteome</keyword>
<keyword evidence="7 9" id="KW-0472">Membrane</keyword>
<dbReference type="InterPro" id="IPR039421">
    <property type="entry name" value="Type_1_exporter"/>
</dbReference>
<sequence>MVAHPEKSLVTSKDTYLALMCTTLINMRLTAERAPLLGKTNRSRGLDVILQERNKKNLLCLQASLLFLIVIDAISFSLLAIQTFGSSFWTFQWLGADHKSKTFRFWALPFYGLSVKTLLLLTVTLSAIMFPFKSQSIYSTSSMWHTFKQLCLLSLLLLVYLWSLILIILLAVDAFQLDALFVSVNVHDRWILAHVKTANSLALVFTVMELVNFYHLPSTSLLTFFRKRSMGELPMQCLEGTSGDNVIEGVPFSKMMCILRPYFWPNGTANRARAFSTYLFLFLSKLLNLLSPLYMAKATNAIIKQDAKTALFALAIFSGMTLGSKLLKELQSLIYLKVKQTAYIELATYTYAHLHALSYDWHVHKKLGDVLRSMDRGVESANSVVSYLFLSLFPTLGESIVVLIIFAAHFQLASLSFIAFMSLVLYAYLTVTITLWRKKFREASNKHDNEYHDKATDALINYETIKYFTNEKYEVDSYTEVIRKFQTQSVTVQASLSLLNSSQAFVFQMTIFGSLAIAAPYVIRHEQNQSQGFEDAIKINVGDFVAISVYLNNLFQPLAFLGTIYNMIIRAIVDMQKLSELLSIEPDVMDHPHAVDLSVNEHTRTHGIPVSFRNVSFKYPRSTTADKADEDLAIGRGVRDLTFSIPAGTTTALVGETGSGKSTIGRLLFRFYECDRGEILVNKYNIRNVTQHSLRHIIGMVPQDTTLFNGTIYDNIKYGNLEATFEQVENAARHAKIYDFIMKLPDAWNSRVGERGLKLSGGEKQRIAIARVLLKDPPFVILDEATSALDTLTEQEIQMALRRLQRNRTMLIIAHRLSTISHANEILVLHEGEIVERGSHEELVGRQNSVYTRMWHAQLLRNEALFSSVESQIIEDSEEHEVIDPFNVSL</sequence>
<dbReference type="Proteomes" id="UP000053237">
    <property type="component" value="Unassembled WGS sequence"/>
</dbReference>
<feature type="transmembrane region" description="Helical" evidence="9">
    <location>
        <begin position="201"/>
        <end position="225"/>
    </location>
</feature>
<dbReference type="InterPro" id="IPR003439">
    <property type="entry name" value="ABC_transporter-like_ATP-bd"/>
</dbReference>
<dbReference type="FunFam" id="3.40.50.300:FF:000287">
    <property type="entry name" value="Multidrug ABC transporter ATP-binding protein"/>
    <property type="match status" value="1"/>
</dbReference>
<dbReference type="GO" id="GO:0005524">
    <property type="term" value="F:ATP binding"/>
    <property type="evidence" value="ECO:0007669"/>
    <property type="project" value="UniProtKB-KW"/>
</dbReference>
<dbReference type="FunCoup" id="A0A024G282">
    <property type="interactions" value="311"/>
</dbReference>
<gene>
    <name evidence="12" type="ORF">BN9_015650</name>
</gene>
<name>A0A024G282_9STRA</name>
<feature type="domain" description="ABC transporter" evidence="10">
    <location>
        <begin position="610"/>
        <end position="856"/>
    </location>
</feature>
<dbReference type="GO" id="GO:0016020">
    <property type="term" value="C:membrane"/>
    <property type="evidence" value="ECO:0007669"/>
    <property type="project" value="UniProtKB-SubCell"/>
</dbReference>
<feature type="domain" description="ABC transmembrane type-1" evidence="11">
    <location>
        <begin position="279"/>
        <end position="570"/>
    </location>
</feature>
<proteinExistence type="inferred from homology"/>
<dbReference type="SUPFAM" id="SSF52540">
    <property type="entry name" value="P-loop containing nucleoside triphosphate hydrolases"/>
    <property type="match status" value="1"/>
</dbReference>
<evidence type="ECO:0000256" key="1">
    <source>
        <dbReference type="ARBA" id="ARBA00004141"/>
    </source>
</evidence>
<evidence type="ECO:0000259" key="10">
    <source>
        <dbReference type="PROSITE" id="PS50893"/>
    </source>
</evidence>
<keyword evidence="4" id="KW-0547">Nucleotide-binding</keyword>
<feature type="transmembrane region" description="Helical" evidence="9">
    <location>
        <begin position="554"/>
        <end position="573"/>
    </location>
</feature>
<dbReference type="InParanoid" id="A0A024G282"/>
<keyword evidence="5" id="KW-0067">ATP-binding</keyword>
<dbReference type="InterPro" id="IPR011527">
    <property type="entry name" value="ABC1_TM_dom"/>
</dbReference>
<feature type="transmembrane region" description="Helical" evidence="9">
    <location>
        <begin position="414"/>
        <end position="436"/>
    </location>
</feature>
<dbReference type="GO" id="GO:0140359">
    <property type="term" value="F:ABC-type transporter activity"/>
    <property type="evidence" value="ECO:0007669"/>
    <property type="project" value="InterPro"/>
</dbReference>
<dbReference type="Gene3D" id="3.40.50.300">
    <property type="entry name" value="P-loop containing nucleotide triphosphate hydrolases"/>
    <property type="match status" value="1"/>
</dbReference>
<feature type="transmembrane region" description="Helical" evidence="9">
    <location>
        <begin position="150"/>
        <end position="172"/>
    </location>
</feature>
<dbReference type="SMART" id="SM00382">
    <property type="entry name" value="AAA"/>
    <property type="match status" value="1"/>
</dbReference>
<dbReference type="InterPro" id="IPR003593">
    <property type="entry name" value="AAA+_ATPase"/>
</dbReference>
<evidence type="ECO:0000313" key="13">
    <source>
        <dbReference type="Proteomes" id="UP000053237"/>
    </source>
</evidence>
<dbReference type="PROSITE" id="PS50893">
    <property type="entry name" value="ABC_TRANSPORTER_2"/>
    <property type="match status" value="1"/>
</dbReference>
<dbReference type="Pfam" id="PF00005">
    <property type="entry name" value="ABC_tran"/>
    <property type="match status" value="1"/>
</dbReference>
<dbReference type="AlphaFoldDB" id="A0A024G282"/>
<evidence type="ECO:0000256" key="4">
    <source>
        <dbReference type="ARBA" id="ARBA00022741"/>
    </source>
</evidence>
<evidence type="ECO:0000256" key="8">
    <source>
        <dbReference type="ARBA" id="ARBA00024363"/>
    </source>
</evidence>
<dbReference type="PANTHER" id="PTHR24221:SF503">
    <property type="entry name" value="MITOCHONDRIAL POTASSIUM CHANNEL ATP-BINDING SUBUNIT"/>
    <property type="match status" value="1"/>
</dbReference>
<feature type="transmembrane region" description="Helical" evidence="9">
    <location>
        <begin position="63"/>
        <end position="85"/>
    </location>
</feature>
<accession>A0A024G282</accession>
<keyword evidence="3 9" id="KW-0812">Transmembrane</keyword>
<dbReference type="EMBL" id="CAIX01000011">
    <property type="protein sequence ID" value="CCI40781.1"/>
    <property type="molecule type" value="Genomic_DNA"/>
</dbReference>
<dbReference type="InterPro" id="IPR017871">
    <property type="entry name" value="ABC_transporter-like_CS"/>
</dbReference>
<evidence type="ECO:0000256" key="2">
    <source>
        <dbReference type="ARBA" id="ARBA00022448"/>
    </source>
</evidence>
<feature type="transmembrane region" description="Helical" evidence="9">
    <location>
        <begin position="105"/>
        <end position="130"/>
    </location>
</feature>
<evidence type="ECO:0000256" key="3">
    <source>
        <dbReference type="ARBA" id="ARBA00022692"/>
    </source>
</evidence>
<evidence type="ECO:0008006" key="14">
    <source>
        <dbReference type="Google" id="ProtNLM"/>
    </source>
</evidence>
<evidence type="ECO:0000256" key="9">
    <source>
        <dbReference type="SAM" id="Phobius"/>
    </source>
</evidence>
<evidence type="ECO:0000313" key="12">
    <source>
        <dbReference type="EMBL" id="CCI40781.1"/>
    </source>
</evidence>
<organism evidence="12 13">
    <name type="scientific">Albugo candida</name>
    <dbReference type="NCBI Taxonomy" id="65357"/>
    <lineage>
        <taxon>Eukaryota</taxon>
        <taxon>Sar</taxon>
        <taxon>Stramenopiles</taxon>
        <taxon>Oomycota</taxon>
        <taxon>Peronosporomycetes</taxon>
        <taxon>Albuginales</taxon>
        <taxon>Albuginaceae</taxon>
        <taxon>Albugo</taxon>
    </lineage>
</organism>
<evidence type="ECO:0000256" key="5">
    <source>
        <dbReference type="ARBA" id="ARBA00022840"/>
    </source>
</evidence>
<comment type="caution">
    <text evidence="12">The sequence shown here is derived from an EMBL/GenBank/DDBJ whole genome shotgun (WGS) entry which is preliminary data.</text>
</comment>
<dbReference type="OrthoDB" id="6500128at2759"/>
<dbReference type="InterPro" id="IPR036640">
    <property type="entry name" value="ABC1_TM_sf"/>
</dbReference>
<dbReference type="Gene3D" id="1.20.1560.10">
    <property type="entry name" value="ABC transporter type 1, transmembrane domain"/>
    <property type="match status" value="1"/>
</dbReference>
<feature type="transmembrane region" description="Helical" evidence="9">
    <location>
        <begin position="384"/>
        <end position="408"/>
    </location>
</feature>
<dbReference type="PROSITE" id="PS00211">
    <property type="entry name" value="ABC_TRANSPORTER_1"/>
    <property type="match status" value="1"/>
</dbReference>
<evidence type="ECO:0000256" key="6">
    <source>
        <dbReference type="ARBA" id="ARBA00022989"/>
    </source>
</evidence>
<dbReference type="Pfam" id="PF00664">
    <property type="entry name" value="ABC_membrane"/>
    <property type="match status" value="1"/>
</dbReference>
<dbReference type="InterPro" id="IPR027417">
    <property type="entry name" value="P-loop_NTPase"/>
</dbReference>
<keyword evidence="2" id="KW-0813">Transport</keyword>
<feature type="transmembrane region" description="Helical" evidence="9">
    <location>
        <begin position="504"/>
        <end position="523"/>
    </location>
</feature>
<dbReference type="PROSITE" id="PS50929">
    <property type="entry name" value="ABC_TM1F"/>
    <property type="match status" value="1"/>
</dbReference>
<dbReference type="PANTHER" id="PTHR24221">
    <property type="entry name" value="ATP-BINDING CASSETTE SUB-FAMILY B"/>
    <property type="match status" value="1"/>
</dbReference>
<evidence type="ECO:0000259" key="11">
    <source>
        <dbReference type="PROSITE" id="PS50929"/>
    </source>
</evidence>
<evidence type="ECO:0000256" key="7">
    <source>
        <dbReference type="ARBA" id="ARBA00023136"/>
    </source>
</evidence>
<comment type="subcellular location">
    <subcellularLocation>
        <location evidence="1">Membrane</location>
        <topology evidence="1">Multi-pass membrane protein</topology>
    </subcellularLocation>
</comment>
<dbReference type="CDD" id="cd18560">
    <property type="entry name" value="ABC_6TM_ATM1_ABCB7_HMT1_ABCB6"/>
    <property type="match status" value="1"/>
</dbReference>
<dbReference type="GO" id="GO:0016887">
    <property type="term" value="F:ATP hydrolysis activity"/>
    <property type="evidence" value="ECO:0007669"/>
    <property type="project" value="InterPro"/>
</dbReference>
<reference evidence="12 13" key="1">
    <citation type="submission" date="2012-05" db="EMBL/GenBank/DDBJ databases">
        <title>Recombination and specialization in a pathogen metapopulation.</title>
        <authorList>
            <person name="Gardiner A."/>
            <person name="Kemen E."/>
            <person name="Schultz-Larsen T."/>
            <person name="MacLean D."/>
            <person name="Van Oosterhout C."/>
            <person name="Jones J.D.G."/>
        </authorList>
    </citation>
    <scope>NUCLEOTIDE SEQUENCE [LARGE SCALE GENOMIC DNA]</scope>
    <source>
        <strain evidence="12 13">Ac Nc2</strain>
    </source>
</reference>
<keyword evidence="6 9" id="KW-1133">Transmembrane helix</keyword>
<dbReference type="SUPFAM" id="SSF90123">
    <property type="entry name" value="ABC transporter transmembrane region"/>
    <property type="match status" value="1"/>
</dbReference>
<dbReference type="STRING" id="65357.A0A024G282"/>